<feature type="domain" description="ABC transmembrane type-1" evidence="9">
    <location>
        <begin position="363"/>
        <end position="563"/>
    </location>
</feature>
<keyword evidence="3" id="KW-1003">Cell membrane</keyword>
<feature type="transmembrane region" description="Helical" evidence="8">
    <location>
        <begin position="116"/>
        <end position="141"/>
    </location>
</feature>
<dbReference type="SUPFAM" id="SSF161098">
    <property type="entry name" value="MetI-like"/>
    <property type="match status" value="2"/>
</dbReference>
<dbReference type="KEGG" id="gry:D7I44_06105"/>
<keyword evidence="7 8" id="KW-0472">Membrane</keyword>
<dbReference type="PROSITE" id="PS50928">
    <property type="entry name" value="ABC_TM1"/>
    <property type="match status" value="2"/>
</dbReference>
<feature type="transmembrane region" description="Helical" evidence="8">
    <location>
        <begin position="417"/>
        <end position="437"/>
    </location>
</feature>
<evidence type="ECO:0000256" key="4">
    <source>
        <dbReference type="ARBA" id="ARBA00022519"/>
    </source>
</evidence>
<feature type="transmembrane region" description="Helical" evidence="8">
    <location>
        <begin position="323"/>
        <end position="353"/>
    </location>
</feature>
<feature type="transmembrane region" description="Helical" evidence="8">
    <location>
        <begin position="265"/>
        <end position="286"/>
    </location>
</feature>
<sequence>MAAPRSSSALTAHLRRVSGFQVVSLVVAAIVVGTLAVTIVRLAVWTWQKYGLGIGHFYATQVFGNPVMVKTIIDTLVIVGVSCALATVIAGILAWLNERTDASIGIVGRVLPLVPFLMPAISFPLGWVFLTAPSSGLINVLLRQLLGSVGVKLITGPINIYSWYGMIFLYTVFLSGFAYLVLSSSMRTLDRGLEEAARMAGAGPVKILFRITLPALRPAMVTAYFLCAIVGLIMVAVPVTVSTHANIPVLSVTLVNLVTTTTPPAYADAFLVGLLLLVPIIGLWLLQRNSAANGRIAVIGGKASGEARLALGRGGKFLGRLIFVVYVAVTVAFPLLGLLYVSGVSFWSLVLPLTWNPIPNVKLVFSNPVASQAILWSLLLGVGGGLIMIAVAHVLSYSQRLFPRAGRVVDALVKSPVVIAQILIAVAILVTFGGAPFHLEGTTWIILIGYLLVFLPFSSVLTTGAHQEIGSDVIEAATMAGSSDARTFRSIVTPLTRPALVAGFLLMFVLVAGENNISLILASTTRPVVGYVMVDLFNFGSFPQVASMALVVTLVNLVFVSLFMLIFGSRLPFAQRWPIRLLRRRDRVGEAPGRVAPKQEAATVTR</sequence>
<name>A0A387BXR2_9MICO</name>
<dbReference type="Proteomes" id="UP000275069">
    <property type="component" value="Chromosome"/>
</dbReference>
<keyword evidence="11" id="KW-1185">Reference proteome</keyword>
<comment type="subcellular location">
    <subcellularLocation>
        <location evidence="1">Cell inner membrane</location>
        <topology evidence="1">Multi-pass membrane protein</topology>
    </subcellularLocation>
    <subcellularLocation>
        <location evidence="8">Cell membrane</location>
        <topology evidence="8">Multi-pass membrane protein</topology>
    </subcellularLocation>
</comment>
<dbReference type="InterPro" id="IPR000515">
    <property type="entry name" value="MetI-like"/>
</dbReference>
<evidence type="ECO:0000256" key="1">
    <source>
        <dbReference type="ARBA" id="ARBA00004429"/>
    </source>
</evidence>
<evidence type="ECO:0000313" key="11">
    <source>
        <dbReference type="Proteomes" id="UP000275069"/>
    </source>
</evidence>
<protein>
    <submittedName>
        <fullName evidence="10">Iron ABC transporter permease</fullName>
    </submittedName>
</protein>
<dbReference type="PANTHER" id="PTHR43357:SF4">
    <property type="entry name" value="INNER MEMBRANE ABC TRANSPORTER PERMEASE PROTEIN YDCV"/>
    <property type="match status" value="1"/>
</dbReference>
<dbReference type="OrthoDB" id="9804629at2"/>
<evidence type="ECO:0000313" key="10">
    <source>
        <dbReference type="EMBL" id="AYG03141.1"/>
    </source>
</evidence>
<dbReference type="GO" id="GO:0055085">
    <property type="term" value="P:transmembrane transport"/>
    <property type="evidence" value="ECO:0007669"/>
    <property type="project" value="InterPro"/>
</dbReference>
<evidence type="ECO:0000256" key="5">
    <source>
        <dbReference type="ARBA" id="ARBA00022692"/>
    </source>
</evidence>
<dbReference type="Pfam" id="PF00528">
    <property type="entry name" value="BPD_transp_1"/>
    <property type="match status" value="2"/>
</dbReference>
<keyword evidence="2 8" id="KW-0813">Transport</keyword>
<dbReference type="GO" id="GO:0005886">
    <property type="term" value="C:plasma membrane"/>
    <property type="evidence" value="ECO:0007669"/>
    <property type="project" value="UniProtKB-SubCell"/>
</dbReference>
<dbReference type="EMBL" id="CP032624">
    <property type="protein sequence ID" value="AYG03141.1"/>
    <property type="molecule type" value="Genomic_DNA"/>
</dbReference>
<feature type="transmembrane region" description="Helical" evidence="8">
    <location>
        <begin position="542"/>
        <end position="567"/>
    </location>
</feature>
<feature type="transmembrane region" description="Helical" evidence="8">
    <location>
        <begin position="373"/>
        <end position="396"/>
    </location>
</feature>
<evidence type="ECO:0000256" key="8">
    <source>
        <dbReference type="RuleBase" id="RU363032"/>
    </source>
</evidence>
<accession>A0A387BXR2</accession>
<dbReference type="PANTHER" id="PTHR43357">
    <property type="entry name" value="INNER MEMBRANE ABC TRANSPORTER PERMEASE PROTEIN YDCV"/>
    <property type="match status" value="1"/>
</dbReference>
<evidence type="ECO:0000259" key="9">
    <source>
        <dbReference type="PROSITE" id="PS50928"/>
    </source>
</evidence>
<feature type="transmembrane region" description="Helical" evidence="8">
    <location>
        <begin position="161"/>
        <end position="182"/>
    </location>
</feature>
<proteinExistence type="inferred from homology"/>
<feature type="transmembrane region" description="Helical" evidence="8">
    <location>
        <begin position="76"/>
        <end position="96"/>
    </location>
</feature>
<dbReference type="AlphaFoldDB" id="A0A387BXR2"/>
<reference evidence="10 11" key="1">
    <citation type="submission" date="2018-09" db="EMBL/GenBank/DDBJ databases">
        <title>Genome sequencing of strain 2DFW10M-5.</title>
        <authorList>
            <person name="Heo J."/>
            <person name="Kim S.-J."/>
            <person name="Kwon S.-W."/>
        </authorList>
    </citation>
    <scope>NUCLEOTIDE SEQUENCE [LARGE SCALE GENOMIC DNA]</scope>
    <source>
        <strain evidence="10 11">2DFW10M-5</strain>
    </source>
</reference>
<feature type="domain" description="ABC transmembrane type-1" evidence="9">
    <location>
        <begin position="72"/>
        <end position="287"/>
    </location>
</feature>
<feature type="transmembrane region" description="Helical" evidence="8">
    <location>
        <begin position="223"/>
        <end position="245"/>
    </location>
</feature>
<organism evidence="10 11">
    <name type="scientific">Gryllotalpicola protaetiae</name>
    <dbReference type="NCBI Taxonomy" id="2419771"/>
    <lineage>
        <taxon>Bacteria</taxon>
        <taxon>Bacillati</taxon>
        <taxon>Actinomycetota</taxon>
        <taxon>Actinomycetes</taxon>
        <taxon>Micrococcales</taxon>
        <taxon>Microbacteriaceae</taxon>
        <taxon>Gryllotalpicola</taxon>
    </lineage>
</organism>
<feature type="transmembrane region" description="Helical" evidence="8">
    <location>
        <begin position="499"/>
        <end position="522"/>
    </location>
</feature>
<feature type="transmembrane region" description="Helical" evidence="8">
    <location>
        <begin position="443"/>
        <end position="461"/>
    </location>
</feature>
<dbReference type="CDD" id="cd06261">
    <property type="entry name" value="TM_PBP2"/>
    <property type="match status" value="2"/>
</dbReference>
<gene>
    <name evidence="10" type="ORF">D7I44_06105</name>
</gene>
<dbReference type="InterPro" id="IPR035906">
    <property type="entry name" value="MetI-like_sf"/>
</dbReference>
<evidence type="ECO:0000256" key="3">
    <source>
        <dbReference type="ARBA" id="ARBA00022475"/>
    </source>
</evidence>
<evidence type="ECO:0000256" key="7">
    <source>
        <dbReference type="ARBA" id="ARBA00023136"/>
    </source>
</evidence>
<keyword evidence="5 8" id="KW-0812">Transmembrane</keyword>
<keyword evidence="6 8" id="KW-1133">Transmembrane helix</keyword>
<dbReference type="RefSeq" id="WP_120788673.1">
    <property type="nucleotide sequence ID" value="NZ_CP032624.1"/>
</dbReference>
<dbReference type="Gene3D" id="1.10.3720.10">
    <property type="entry name" value="MetI-like"/>
    <property type="match status" value="2"/>
</dbReference>
<keyword evidence="4" id="KW-0997">Cell inner membrane</keyword>
<evidence type="ECO:0000256" key="2">
    <source>
        <dbReference type="ARBA" id="ARBA00022448"/>
    </source>
</evidence>
<comment type="similarity">
    <text evidence="8">Belongs to the binding-protein-dependent transport system permease family.</text>
</comment>
<evidence type="ECO:0000256" key="6">
    <source>
        <dbReference type="ARBA" id="ARBA00022989"/>
    </source>
</evidence>
<feature type="transmembrane region" description="Helical" evidence="8">
    <location>
        <begin position="20"/>
        <end position="44"/>
    </location>
</feature>